<dbReference type="PANTHER" id="PTHR46965">
    <property type="entry name" value="BTB/POZ DOMAIN-CONTAINING PROTEIN 19"/>
    <property type="match status" value="1"/>
</dbReference>
<keyword evidence="4" id="KW-1185">Reference proteome</keyword>
<dbReference type="OMA" id="NCNANMD"/>
<feature type="domain" description="TLDc" evidence="2">
    <location>
        <begin position="246"/>
        <end position="422"/>
    </location>
</feature>
<proteinExistence type="predicted"/>
<dbReference type="Pfam" id="PF07534">
    <property type="entry name" value="TLD"/>
    <property type="match status" value="1"/>
</dbReference>
<dbReference type="SMART" id="SM00584">
    <property type="entry name" value="TLDc"/>
    <property type="match status" value="1"/>
</dbReference>
<name>A0A9Q0M0N7_BLOTA</name>
<organism evidence="3 4">
    <name type="scientific">Blomia tropicalis</name>
    <name type="common">Mite</name>
    <dbReference type="NCBI Taxonomy" id="40697"/>
    <lineage>
        <taxon>Eukaryota</taxon>
        <taxon>Metazoa</taxon>
        <taxon>Ecdysozoa</taxon>
        <taxon>Arthropoda</taxon>
        <taxon>Chelicerata</taxon>
        <taxon>Arachnida</taxon>
        <taxon>Acari</taxon>
        <taxon>Acariformes</taxon>
        <taxon>Sarcoptiformes</taxon>
        <taxon>Astigmata</taxon>
        <taxon>Glycyphagoidea</taxon>
        <taxon>Echimyopodidae</taxon>
        <taxon>Blomia</taxon>
    </lineage>
</organism>
<evidence type="ECO:0000256" key="1">
    <source>
        <dbReference type="SAM" id="MobiDB-lite"/>
    </source>
</evidence>
<dbReference type="InterPro" id="IPR011333">
    <property type="entry name" value="SKP1/BTB/POZ_sf"/>
</dbReference>
<dbReference type="Pfam" id="PF07707">
    <property type="entry name" value="BACK"/>
    <property type="match status" value="1"/>
</dbReference>
<dbReference type="SMART" id="SM00875">
    <property type="entry name" value="BACK"/>
    <property type="match status" value="1"/>
</dbReference>
<protein>
    <recommendedName>
        <fullName evidence="2">TLDc domain-containing protein</fullName>
    </recommendedName>
</protein>
<sequence>MIGWPQANADTLRDILFYVYTGKIRLQEGHVFEALAIGHELGLEELITVYEQHINSTIAIHNACEYMDAILCLKRRVNENDWNRIMQMCMQFISENAADCAKTPSFVNISKQGITHLVSSDYFSLDEADVFRSVLAWAKHQTGVMKHTQHWNEDERNRVSQQLSGVINHIRVLLIDSQVFAEEVEPTGVVPIELSLERYRFAALASSMQDQQQQIQRSQRKLMPTNEKKSTLNHPNRTSSLFADSKLLANDDGKEHILNAWYGVPKQKWKMIFRASSNDFSAEAFHDQCDGISPTFVLVLSTRGYLSGGFADVPWSRGDDKGRGKYVASDKAFLFTLHSSDDTSQTPMRYDIRKRAFAFSHHSNYGPIFGAGADLLIANRCHENDKSYSNLQHTYGEKNFTTNSLFGDYNFTVIDYEVFTIA</sequence>
<evidence type="ECO:0000313" key="3">
    <source>
        <dbReference type="EMBL" id="KAJ6216523.1"/>
    </source>
</evidence>
<evidence type="ECO:0000313" key="4">
    <source>
        <dbReference type="Proteomes" id="UP001142055"/>
    </source>
</evidence>
<dbReference type="InterPro" id="IPR011705">
    <property type="entry name" value="BACK"/>
</dbReference>
<dbReference type="InterPro" id="IPR042846">
    <property type="entry name" value="BTBD19"/>
</dbReference>
<reference evidence="3" key="1">
    <citation type="submission" date="2022-12" db="EMBL/GenBank/DDBJ databases">
        <title>Genome assemblies of Blomia tropicalis.</title>
        <authorList>
            <person name="Cui Y."/>
        </authorList>
    </citation>
    <scope>NUCLEOTIDE SEQUENCE</scope>
    <source>
        <tissue evidence="3">Adult mites</tissue>
    </source>
</reference>
<dbReference type="EMBL" id="JAPWDV010000003">
    <property type="protein sequence ID" value="KAJ6216523.1"/>
    <property type="molecule type" value="Genomic_DNA"/>
</dbReference>
<dbReference type="Pfam" id="PF00651">
    <property type="entry name" value="BTB"/>
    <property type="match status" value="1"/>
</dbReference>
<evidence type="ECO:0000259" key="2">
    <source>
        <dbReference type="PROSITE" id="PS51886"/>
    </source>
</evidence>
<gene>
    <name evidence="3" type="ORF">RDWZM_007680</name>
</gene>
<dbReference type="InterPro" id="IPR000210">
    <property type="entry name" value="BTB/POZ_dom"/>
</dbReference>
<accession>A0A9Q0M0N7</accession>
<dbReference type="Proteomes" id="UP001142055">
    <property type="component" value="Chromosome 3"/>
</dbReference>
<feature type="region of interest" description="Disordered" evidence="1">
    <location>
        <begin position="213"/>
        <end position="238"/>
    </location>
</feature>
<dbReference type="PANTHER" id="PTHR46965:SF1">
    <property type="entry name" value="BTB_POZ DOMAIN-CONTAINING PROTEIN 19"/>
    <property type="match status" value="1"/>
</dbReference>
<dbReference type="InterPro" id="IPR006571">
    <property type="entry name" value="TLDc_dom"/>
</dbReference>
<comment type="caution">
    <text evidence="3">The sequence shown here is derived from an EMBL/GenBank/DDBJ whole genome shotgun (WGS) entry which is preliminary data.</text>
</comment>
<dbReference type="PROSITE" id="PS51886">
    <property type="entry name" value="TLDC"/>
    <property type="match status" value="1"/>
</dbReference>
<dbReference type="AlphaFoldDB" id="A0A9Q0M0N7"/>
<dbReference type="Gene3D" id="3.30.710.10">
    <property type="entry name" value="Potassium Channel Kv1.1, Chain A"/>
    <property type="match status" value="1"/>
</dbReference>
<dbReference type="Gene3D" id="1.25.40.420">
    <property type="match status" value="1"/>
</dbReference>